<keyword evidence="5 10" id="KW-0169">Cobalamin biosynthesis</keyword>
<dbReference type="AlphaFoldDB" id="A0A1H9JHM4"/>
<dbReference type="SUPFAM" id="SSF52733">
    <property type="entry name" value="Nicotinate mononucleotide:5,6-dimethylbenzimidazole phosphoribosyltransferase (CobT)"/>
    <property type="match status" value="1"/>
</dbReference>
<protein>
    <recommendedName>
        <fullName evidence="4 10">Nicotinate-nucleotide--dimethylbenzimidazole phosphoribosyltransferase</fullName>
        <shortName evidence="10">NN:DBI PRT</shortName>
        <ecNumber evidence="3 10">2.4.2.21</ecNumber>
    </recommendedName>
    <alternativeName>
        <fullName evidence="8 10">N(1)-alpha-phosphoribosyltransferase</fullName>
    </alternativeName>
</protein>
<gene>
    <name evidence="10" type="primary">cobT</name>
    <name evidence="11" type="ORF">SAMN05216548_108127</name>
</gene>
<dbReference type="UniPathway" id="UPA00061">
    <property type="reaction ID" value="UER00516"/>
</dbReference>
<evidence type="ECO:0000313" key="12">
    <source>
        <dbReference type="Proteomes" id="UP000199647"/>
    </source>
</evidence>
<evidence type="ECO:0000256" key="1">
    <source>
        <dbReference type="ARBA" id="ARBA00005049"/>
    </source>
</evidence>
<reference evidence="11 12" key="1">
    <citation type="submission" date="2016-10" db="EMBL/GenBank/DDBJ databases">
        <authorList>
            <person name="de Groot N.N."/>
        </authorList>
    </citation>
    <scope>NUCLEOTIDE SEQUENCE [LARGE SCALE GENOMIC DNA]</scope>
    <source>
        <strain evidence="11 12">A52C2</strain>
    </source>
</reference>
<comment type="similarity">
    <text evidence="2 10">Belongs to the CobT family.</text>
</comment>
<dbReference type="InterPro" id="IPR036087">
    <property type="entry name" value="Nict_dMeBzImd_PRibTrfase_sf"/>
</dbReference>
<evidence type="ECO:0000256" key="5">
    <source>
        <dbReference type="ARBA" id="ARBA00022573"/>
    </source>
</evidence>
<name>A0A1H9JHM4_9HYPH</name>
<dbReference type="PANTHER" id="PTHR43463">
    <property type="entry name" value="NICOTINATE-NUCLEOTIDE--DIMETHYLBENZIMIDAZOLE PHOSPHORIBOSYLTRANSFERASE"/>
    <property type="match status" value="1"/>
</dbReference>
<dbReference type="HAMAP" id="MF_00230">
    <property type="entry name" value="CobT"/>
    <property type="match status" value="1"/>
</dbReference>
<dbReference type="GO" id="GO:0009236">
    <property type="term" value="P:cobalamin biosynthetic process"/>
    <property type="evidence" value="ECO:0007669"/>
    <property type="project" value="UniProtKB-UniRule"/>
</dbReference>
<dbReference type="EMBL" id="FOFG01000008">
    <property type="protein sequence ID" value="SEQ86258.1"/>
    <property type="molecule type" value="Genomic_DNA"/>
</dbReference>
<evidence type="ECO:0000256" key="3">
    <source>
        <dbReference type="ARBA" id="ARBA00011991"/>
    </source>
</evidence>
<dbReference type="CDD" id="cd02439">
    <property type="entry name" value="DMB-PRT_CobT"/>
    <property type="match status" value="1"/>
</dbReference>
<feature type="active site" description="Proton acceptor" evidence="10">
    <location>
        <position position="307"/>
    </location>
</feature>
<evidence type="ECO:0000256" key="2">
    <source>
        <dbReference type="ARBA" id="ARBA00007110"/>
    </source>
</evidence>
<dbReference type="InterPro" id="IPR017846">
    <property type="entry name" value="Nict_dMeBzImd_PRibTrfase_bact"/>
</dbReference>
<comment type="catalytic activity">
    <reaction evidence="9 10">
        <text>5,6-dimethylbenzimidazole + nicotinate beta-D-ribonucleotide = alpha-ribazole 5'-phosphate + nicotinate + H(+)</text>
        <dbReference type="Rhea" id="RHEA:11196"/>
        <dbReference type="ChEBI" id="CHEBI:15378"/>
        <dbReference type="ChEBI" id="CHEBI:15890"/>
        <dbReference type="ChEBI" id="CHEBI:32544"/>
        <dbReference type="ChEBI" id="CHEBI:57502"/>
        <dbReference type="ChEBI" id="CHEBI:57918"/>
        <dbReference type="EC" id="2.4.2.21"/>
    </reaction>
</comment>
<evidence type="ECO:0000256" key="6">
    <source>
        <dbReference type="ARBA" id="ARBA00022676"/>
    </source>
</evidence>
<evidence type="ECO:0000256" key="4">
    <source>
        <dbReference type="ARBA" id="ARBA00015486"/>
    </source>
</evidence>
<evidence type="ECO:0000313" key="11">
    <source>
        <dbReference type="EMBL" id="SEQ86258.1"/>
    </source>
</evidence>
<dbReference type="OrthoDB" id="9781491at2"/>
<sequence>MAFSASGLPFDDIRNLFDEMPGPDEHAAEDIREREAQLTKPAGSLGQLESLAEWMGTWQGRSRPTVTRPLIAVFAASHGIAARGVSAFPPEVTHQMVQNFASGGAAVNQLCTTYELGLKVFELALDYPTGDIVETDAMDEKGCAATIAYGMEAISGGIDLVGLGEMGIGNTAVAAAIFHALYGGEAADWVGRGTGVDDAGLTRKAEAVAAAVGRIGSTRDPLEILRRLGGREIAAMVGTIIAGRMERVPVIVDGFVTTAAAAIVHAMRPDAIDHCLFAHCSAEAAHGAVLQRLGRKPLLDLGLRLGEGTGAAIAASIVRAAVATHAGMATFGDAGVAEKGSEPRPPTTH</sequence>
<organism evidence="11 12">
    <name type="scientific">Faunimonas pinastri</name>
    <dbReference type="NCBI Taxonomy" id="1855383"/>
    <lineage>
        <taxon>Bacteria</taxon>
        <taxon>Pseudomonadati</taxon>
        <taxon>Pseudomonadota</taxon>
        <taxon>Alphaproteobacteria</taxon>
        <taxon>Hyphomicrobiales</taxon>
        <taxon>Afifellaceae</taxon>
        <taxon>Faunimonas</taxon>
    </lineage>
</organism>
<accession>A0A1H9JHM4</accession>
<dbReference type="Gene3D" id="3.40.50.10210">
    <property type="match status" value="1"/>
</dbReference>
<dbReference type="RefSeq" id="WP_092496891.1">
    <property type="nucleotide sequence ID" value="NZ_FOFG01000008.1"/>
</dbReference>
<dbReference type="InterPro" id="IPR023195">
    <property type="entry name" value="Nict_dMeBzImd_PRibTrfase_N"/>
</dbReference>
<evidence type="ECO:0000256" key="8">
    <source>
        <dbReference type="ARBA" id="ARBA00030686"/>
    </source>
</evidence>
<keyword evidence="7 10" id="KW-0808">Transferase</keyword>
<evidence type="ECO:0000256" key="10">
    <source>
        <dbReference type="HAMAP-Rule" id="MF_00230"/>
    </source>
</evidence>
<evidence type="ECO:0000256" key="9">
    <source>
        <dbReference type="ARBA" id="ARBA00047340"/>
    </source>
</evidence>
<dbReference type="NCBIfam" id="TIGR03160">
    <property type="entry name" value="cobT_DBIPRT"/>
    <property type="match status" value="1"/>
</dbReference>
<dbReference type="Pfam" id="PF02277">
    <property type="entry name" value="DBI_PRT"/>
    <property type="match status" value="1"/>
</dbReference>
<dbReference type="Gene3D" id="1.10.1610.10">
    <property type="match status" value="1"/>
</dbReference>
<dbReference type="InterPro" id="IPR003200">
    <property type="entry name" value="Nict_dMeBzImd_PRibTrfase"/>
</dbReference>
<proteinExistence type="inferred from homology"/>
<keyword evidence="12" id="KW-1185">Reference proteome</keyword>
<dbReference type="GO" id="GO:0008939">
    <property type="term" value="F:nicotinate-nucleotide-dimethylbenzimidazole phosphoribosyltransferase activity"/>
    <property type="evidence" value="ECO:0007669"/>
    <property type="project" value="UniProtKB-UniRule"/>
</dbReference>
<dbReference type="STRING" id="1855383.SAMN05216548_108127"/>
<dbReference type="PANTHER" id="PTHR43463:SF1">
    <property type="entry name" value="NICOTINATE-NUCLEOTIDE--DIMETHYLBENZIMIDAZOLE PHOSPHORIBOSYLTRANSFERASE"/>
    <property type="match status" value="1"/>
</dbReference>
<comment type="function">
    <text evidence="10">Catalyzes the synthesis of alpha-ribazole-5'-phosphate from nicotinate mononucleotide (NAMN) and 5,6-dimethylbenzimidazole (DMB).</text>
</comment>
<keyword evidence="6 10" id="KW-0328">Glycosyltransferase</keyword>
<comment type="pathway">
    <text evidence="1 10">Nucleoside biosynthesis; alpha-ribazole biosynthesis; alpha-ribazole from 5,6-dimethylbenzimidazole: step 1/2.</text>
</comment>
<dbReference type="EC" id="2.4.2.21" evidence="3 10"/>
<dbReference type="Proteomes" id="UP000199647">
    <property type="component" value="Unassembled WGS sequence"/>
</dbReference>
<dbReference type="NCBIfam" id="NF000996">
    <property type="entry name" value="PRK00105.1"/>
    <property type="match status" value="1"/>
</dbReference>
<evidence type="ECO:0000256" key="7">
    <source>
        <dbReference type="ARBA" id="ARBA00022679"/>
    </source>
</evidence>